<dbReference type="Gene3D" id="3.30.160.60">
    <property type="entry name" value="Classic Zinc Finger"/>
    <property type="match status" value="3"/>
</dbReference>
<dbReference type="SUPFAM" id="SSF57667">
    <property type="entry name" value="beta-beta-alpha zinc fingers"/>
    <property type="match status" value="2"/>
</dbReference>
<dbReference type="Pfam" id="PF00096">
    <property type="entry name" value="zf-C2H2"/>
    <property type="match status" value="3"/>
</dbReference>
<evidence type="ECO:0000259" key="10">
    <source>
        <dbReference type="PROSITE" id="PS00028"/>
    </source>
</evidence>
<dbReference type="PANTHER" id="PTHR24394">
    <property type="entry name" value="ZINC FINGER PROTEIN"/>
    <property type="match status" value="1"/>
</dbReference>
<dbReference type="FunFam" id="3.30.160.60:FF:000557">
    <property type="entry name" value="zinc finger and SCAN domain-containing protein 29"/>
    <property type="match status" value="1"/>
</dbReference>
<proteinExistence type="predicted"/>
<keyword evidence="12" id="KW-1185">Reference proteome</keyword>
<comment type="subcellular location">
    <subcellularLocation>
        <location evidence="1">Nucleus</location>
    </subcellularLocation>
</comment>
<evidence type="ECO:0000313" key="12">
    <source>
        <dbReference type="Proteomes" id="UP001162480"/>
    </source>
</evidence>
<keyword evidence="9" id="KW-0732">Signal</keyword>
<dbReference type="PROSITE" id="PS00028">
    <property type="entry name" value="ZINC_FINGER_C2H2_1"/>
    <property type="match status" value="3"/>
</dbReference>
<dbReference type="GO" id="GO:0003677">
    <property type="term" value="F:DNA binding"/>
    <property type="evidence" value="ECO:0007669"/>
    <property type="project" value="UniProtKB-KW"/>
</dbReference>
<evidence type="ECO:0000256" key="7">
    <source>
        <dbReference type="ARBA" id="ARBA00023163"/>
    </source>
</evidence>
<protein>
    <submittedName>
        <fullName evidence="11">Zinc finger 436-like</fullName>
    </submittedName>
</protein>
<keyword evidence="8" id="KW-0539">Nucleus</keyword>
<dbReference type="PANTHER" id="PTHR24394:SF48">
    <property type="entry name" value="ZINC FINGER PROTEIN 771"/>
    <property type="match status" value="1"/>
</dbReference>
<keyword evidence="5" id="KW-0862">Zinc</keyword>
<gene>
    <name evidence="11" type="ORF">OCTVUL_1B015202</name>
</gene>
<evidence type="ECO:0000256" key="5">
    <source>
        <dbReference type="ARBA" id="ARBA00022833"/>
    </source>
</evidence>
<organism evidence="11 12">
    <name type="scientific">Octopus vulgaris</name>
    <name type="common">Common octopus</name>
    <dbReference type="NCBI Taxonomy" id="6645"/>
    <lineage>
        <taxon>Eukaryota</taxon>
        <taxon>Metazoa</taxon>
        <taxon>Spiralia</taxon>
        <taxon>Lophotrochozoa</taxon>
        <taxon>Mollusca</taxon>
        <taxon>Cephalopoda</taxon>
        <taxon>Coleoidea</taxon>
        <taxon>Octopodiformes</taxon>
        <taxon>Octopoda</taxon>
        <taxon>Incirrata</taxon>
        <taxon>Octopodidae</taxon>
        <taxon>Octopus</taxon>
    </lineage>
</organism>
<keyword evidence="3" id="KW-0677">Repeat</keyword>
<dbReference type="InterPro" id="IPR013087">
    <property type="entry name" value="Znf_C2H2_type"/>
</dbReference>
<dbReference type="Proteomes" id="UP001162480">
    <property type="component" value="Chromosome 29"/>
</dbReference>
<evidence type="ECO:0000256" key="6">
    <source>
        <dbReference type="ARBA" id="ARBA00023015"/>
    </source>
</evidence>
<evidence type="ECO:0000313" key="11">
    <source>
        <dbReference type="EMBL" id="CAI9743959.1"/>
    </source>
</evidence>
<keyword evidence="4" id="KW-0863">Zinc-finger</keyword>
<feature type="chain" id="PRO_5041233262" evidence="9">
    <location>
        <begin position="26"/>
        <end position="137"/>
    </location>
</feature>
<evidence type="ECO:0000256" key="8">
    <source>
        <dbReference type="ARBA" id="ARBA00023242"/>
    </source>
</evidence>
<dbReference type="FunFam" id="3.30.160.60:FF:003287">
    <property type="entry name" value="Zgc:113343"/>
    <property type="match status" value="1"/>
</dbReference>
<dbReference type="EMBL" id="OX597842">
    <property type="protein sequence ID" value="CAI9743959.1"/>
    <property type="molecule type" value="Genomic_DNA"/>
</dbReference>
<keyword evidence="6" id="KW-0805">Transcription regulation</keyword>
<evidence type="ECO:0000256" key="9">
    <source>
        <dbReference type="SAM" id="SignalP"/>
    </source>
</evidence>
<evidence type="ECO:0000256" key="2">
    <source>
        <dbReference type="ARBA" id="ARBA00022723"/>
    </source>
</evidence>
<accession>A0AA36FP39</accession>
<evidence type="ECO:0000256" key="1">
    <source>
        <dbReference type="ARBA" id="ARBA00004123"/>
    </source>
</evidence>
<keyword evidence="2" id="KW-0479">Metal-binding</keyword>
<evidence type="ECO:0000256" key="4">
    <source>
        <dbReference type="ARBA" id="ARBA00022771"/>
    </source>
</evidence>
<feature type="domain" description="C2H2-type" evidence="10">
    <location>
        <begin position="112"/>
        <end position="132"/>
    </location>
</feature>
<feature type="domain" description="C2H2-type" evidence="10">
    <location>
        <begin position="56"/>
        <end position="76"/>
    </location>
</feature>
<dbReference type="AlphaFoldDB" id="A0AA36FP39"/>
<keyword evidence="7" id="KW-0804">Transcription</keyword>
<feature type="domain" description="C2H2-type" evidence="10">
    <location>
        <begin position="84"/>
        <end position="104"/>
    </location>
</feature>
<dbReference type="InterPro" id="IPR036236">
    <property type="entry name" value="Znf_C2H2_sf"/>
</dbReference>
<dbReference type="FunFam" id="3.30.160.60:FF:000290">
    <property type="entry name" value="Zinc finger protein 697 isoform X1"/>
    <property type="match status" value="1"/>
</dbReference>
<dbReference type="SMART" id="SM00355">
    <property type="entry name" value="ZnF_C2H2"/>
    <property type="match status" value="3"/>
</dbReference>
<feature type="signal peptide" evidence="9">
    <location>
        <begin position="1"/>
        <end position="25"/>
    </location>
</feature>
<sequence>MPRKSNLNFYLQISLFTSVLIQVESNIAVISVVNHSLRKIILLITNTFTGEKPYQCGICGKSFSQKTALSYHKFVHTGEKPYHCDICGKSFSRKYNLTKHKSIHTGEKPYHCDICGESFSQKRYLNGHKCIHTEDKP</sequence>
<dbReference type="GO" id="GO:0008270">
    <property type="term" value="F:zinc ion binding"/>
    <property type="evidence" value="ECO:0007669"/>
    <property type="project" value="UniProtKB-KW"/>
</dbReference>
<evidence type="ECO:0000256" key="3">
    <source>
        <dbReference type="ARBA" id="ARBA00022737"/>
    </source>
</evidence>
<dbReference type="GO" id="GO:0005634">
    <property type="term" value="C:nucleus"/>
    <property type="evidence" value="ECO:0007669"/>
    <property type="project" value="UniProtKB-SubCell"/>
</dbReference>
<name>A0AA36FP39_OCTVU</name>
<dbReference type="GO" id="GO:0000981">
    <property type="term" value="F:DNA-binding transcription factor activity, RNA polymerase II-specific"/>
    <property type="evidence" value="ECO:0007669"/>
    <property type="project" value="TreeGrafter"/>
</dbReference>
<reference evidence="11" key="1">
    <citation type="submission" date="2023-08" db="EMBL/GenBank/DDBJ databases">
        <authorList>
            <person name="Alioto T."/>
            <person name="Alioto T."/>
            <person name="Gomez Garrido J."/>
        </authorList>
    </citation>
    <scope>NUCLEOTIDE SEQUENCE</scope>
</reference>